<dbReference type="PROSITE" id="PS00061">
    <property type="entry name" value="ADH_SHORT"/>
    <property type="match status" value="1"/>
</dbReference>
<dbReference type="InterPro" id="IPR036291">
    <property type="entry name" value="NAD(P)-bd_dom_sf"/>
</dbReference>
<name>A0ABU7TZI1_9PROT</name>
<evidence type="ECO:0000313" key="4">
    <source>
        <dbReference type="EMBL" id="MEE8657406.1"/>
    </source>
</evidence>
<sequence>MMTAKFNYGGKVAFITGAGTGIGRAAALAFARAGANVAIVGLNDDSNKETLKLVEAANGRAIALLADVANETEVEAAINRTVEIFGRLDFAFNNAGVEQPGMLFGELNNDEWRRQIAVNLGGVYFCMKHQIGQMLKQGGGVIINTGSGAAAKGFPRQAAYCAAKFGVVGLSKGVALDYADRNIRVNVVSPGIIATPMMDRFSGGTRASIDDHAAALFQHLPDLVLHAEVDAAEIDCDLSAPLVIVKFTEQHAWLLDARIIESEIQTTENLDRPVNSGLYFCLIGDVGQQRNGAAVGRLDQLESFLVAVVVKADDRDVRACSRECKSGCASIPVPAPVMKATLPP</sequence>
<dbReference type="PANTHER" id="PTHR42760">
    <property type="entry name" value="SHORT-CHAIN DEHYDROGENASES/REDUCTASES FAMILY MEMBER"/>
    <property type="match status" value="1"/>
</dbReference>
<evidence type="ECO:0000256" key="2">
    <source>
        <dbReference type="ARBA" id="ARBA00023002"/>
    </source>
</evidence>
<organism evidence="4 5">
    <name type="scientific">Sorlinia euscelidii</name>
    <dbReference type="NCBI Taxonomy" id="3081148"/>
    <lineage>
        <taxon>Bacteria</taxon>
        <taxon>Pseudomonadati</taxon>
        <taxon>Pseudomonadota</taxon>
        <taxon>Alphaproteobacteria</taxon>
        <taxon>Acetobacterales</taxon>
        <taxon>Acetobacteraceae</taxon>
        <taxon>Sorlinia</taxon>
    </lineage>
</organism>
<reference evidence="4 5" key="1">
    <citation type="submission" date="2023-10" db="EMBL/GenBank/DDBJ databases">
        <title>Sorlinia euscelidii gen. nov., sp. nov., an acetic acid bacteria isolated from the gut of Euscelidius variegatus emitter.</title>
        <authorList>
            <person name="Michoud G."/>
            <person name="Marasco R."/>
            <person name="Seferji K."/>
            <person name="Gonella E."/>
            <person name="Garuglieri E."/>
            <person name="Alma A."/>
            <person name="Mapelli F."/>
            <person name="Borin S."/>
            <person name="Daffonchio D."/>
            <person name="Crotti E."/>
        </authorList>
    </citation>
    <scope>NUCLEOTIDE SEQUENCE [LARGE SCALE GENOMIC DNA]</scope>
    <source>
        <strain evidence="4 5">EV16P</strain>
    </source>
</reference>
<evidence type="ECO:0000256" key="1">
    <source>
        <dbReference type="ARBA" id="ARBA00006484"/>
    </source>
</evidence>
<comment type="caution">
    <text evidence="4">The sequence shown here is derived from an EMBL/GenBank/DDBJ whole genome shotgun (WGS) entry which is preliminary data.</text>
</comment>
<dbReference type="SUPFAM" id="SSF51735">
    <property type="entry name" value="NAD(P)-binding Rossmann-fold domains"/>
    <property type="match status" value="1"/>
</dbReference>
<dbReference type="CDD" id="cd05233">
    <property type="entry name" value="SDR_c"/>
    <property type="match status" value="1"/>
</dbReference>
<keyword evidence="5" id="KW-1185">Reference proteome</keyword>
<comment type="similarity">
    <text evidence="1 3">Belongs to the short-chain dehydrogenases/reductases (SDR) family.</text>
</comment>
<evidence type="ECO:0000256" key="3">
    <source>
        <dbReference type="RuleBase" id="RU000363"/>
    </source>
</evidence>
<dbReference type="PRINTS" id="PR00081">
    <property type="entry name" value="GDHRDH"/>
</dbReference>
<keyword evidence="2" id="KW-0560">Oxidoreductase</keyword>
<accession>A0ABU7TZI1</accession>
<gene>
    <name evidence="4" type="ORF">DOFOFD_00020</name>
</gene>
<dbReference type="InterPro" id="IPR002347">
    <property type="entry name" value="SDR_fam"/>
</dbReference>
<dbReference type="EMBL" id="JAWJZY010000001">
    <property type="protein sequence ID" value="MEE8657406.1"/>
    <property type="molecule type" value="Genomic_DNA"/>
</dbReference>
<proteinExistence type="inferred from homology"/>
<protein>
    <submittedName>
        <fullName evidence="4">Uncharacterized protein</fullName>
    </submittedName>
</protein>
<dbReference type="InterPro" id="IPR020904">
    <property type="entry name" value="Sc_DH/Rdtase_CS"/>
</dbReference>
<dbReference type="Gene3D" id="3.40.50.720">
    <property type="entry name" value="NAD(P)-binding Rossmann-like Domain"/>
    <property type="match status" value="1"/>
</dbReference>
<dbReference type="PANTHER" id="PTHR42760:SF133">
    <property type="entry name" value="3-OXOACYL-[ACYL-CARRIER-PROTEIN] REDUCTASE"/>
    <property type="match status" value="1"/>
</dbReference>
<dbReference type="Pfam" id="PF00106">
    <property type="entry name" value="adh_short"/>
    <property type="match status" value="1"/>
</dbReference>
<dbReference type="Proteomes" id="UP001312908">
    <property type="component" value="Unassembled WGS sequence"/>
</dbReference>
<evidence type="ECO:0000313" key="5">
    <source>
        <dbReference type="Proteomes" id="UP001312908"/>
    </source>
</evidence>
<dbReference type="PRINTS" id="PR00080">
    <property type="entry name" value="SDRFAMILY"/>
</dbReference>